<sequence length="298" mass="34024">MLPRWSRAITQLRRVGSQQNLEFRKGLYVSQCRNSSKVAAAVAPATEESIEKSLSGKLEVNLNKMFWSKPCSLALAPDSPLRVEEPKYEGIRRIILKMMLFYSKQSKSIRGANVIYRRIVSQVDKPAIYNVFNLEKTFKTTFSLLVLHMWLCLRRLKEEGKEGVELGQYLYETYNHDVELRVSKAGVNLLLTRWMKDLEKIFYGNIVAYDAAMLPEAKQDELKNVIWRNVFSDDGLSKPNDAASRAVQAMTRYARRESISLSITDKEAIFSGNFMFTSLESSSSESKEGKMEAFNGQA</sequence>
<feature type="domain" description="Ubiquinol-cytochrome c chaperone" evidence="2">
    <location>
        <begin position="132"/>
        <end position="275"/>
    </location>
</feature>
<dbReference type="GO" id="GO:0034551">
    <property type="term" value="P:mitochondrial respiratory chain complex III assembly"/>
    <property type="evidence" value="ECO:0007669"/>
    <property type="project" value="TreeGrafter"/>
</dbReference>
<dbReference type="PANTHER" id="PTHR12184:SF1">
    <property type="entry name" value="UBIQUINOL-CYTOCHROME-C REDUCTASE COMPLEX ASSEMBLY FACTOR 1"/>
    <property type="match status" value="1"/>
</dbReference>
<comment type="similarity">
    <text evidence="1">Belongs to the CBP3 family.</text>
</comment>
<dbReference type="AlphaFoldDB" id="A0AAP0SF45"/>
<protein>
    <recommendedName>
        <fullName evidence="2">Ubiquinol-cytochrome c chaperone domain-containing protein</fullName>
    </recommendedName>
</protein>
<dbReference type="InterPro" id="IPR007129">
    <property type="entry name" value="Ubiqinol_cyt_c_chaperone_CPB3"/>
</dbReference>
<keyword evidence="4" id="KW-1185">Reference proteome</keyword>
<dbReference type="GO" id="GO:0005739">
    <property type="term" value="C:mitochondrion"/>
    <property type="evidence" value="ECO:0007669"/>
    <property type="project" value="TreeGrafter"/>
</dbReference>
<proteinExistence type="inferred from homology"/>
<comment type="caution">
    <text evidence="3">The sequence shown here is derived from an EMBL/GenBank/DDBJ whole genome shotgun (WGS) entry which is preliminary data.</text>
</comment>
<dbReference type="PANTHER" id="PTHR12184">
    <property type="entry name" value="UBIQUINOL-CYTOCHROME C REDUCTASE COMPLEX ASSEMBLY FACTOR 1 FAMILY MEMBER"/>
    <property type="match status" value="1"/>
</dbReference>
<dbReference type="EMBL" id="JBBPBK010000001">
    <property type="protein sequence ID" value="KAK9293359.1"/>
    <property type="molecule type" value="Genomic_DNA"/>
</dbReference>
<gene>
    <name evidence="3" type="ORF">L1049_021351</name>
</gene>
<evidence type="ECO:0000313" key="4">
    <source>
        <dbReference type="Proteomes" id="UP001415857"/>
    </source>
</evidence>
<reference evidence="3 4" key="1">
    <citation type="journal article" date="2024" name="Plant J.">
        <title>Genome sequences and population genomics reveal climatic adaptation and genomic divergence between two closely related sweetgum species.</title>
        <authorList>
            <person name="Xu W.Q."/>
            <person name="Ren C.Q."/>
            <person name="Zhang X.Y."/>
            <person name="Comes H.P."/>
            <person name="Liu X.H."/>
            <person name="Li Y.G."/>
            <person name="Kettle C.J."/>
            <person name="Jalonen R."/>
            <person name="Gaisberger H."/>
            <person name="Ma Y.Z."/>
            <person name="Qiu Y.X."/>
        </authorList>
    </citation>
    <scope>NUCLEOTIDE SEQUENCE [LARGE SCALE GENOMIC DNA]</scope>
    <source>
        <strain evidence="3">Hangzhou</strain>
    </source>
</reference>
<dbReference type="Pfam" id="PF03981">
    <property type="entry name" value="Ubiq_cyt_C_chap"/>
    <property type="match status" value="1"/>
</dbReference>
<evidence type="ECO:0000256" key="1">
    <source>
        <dbReference type="ARBA" id="ARBA00006407"/>
    </source>
</evidence>
<evidence type="ECO:0000259" key="2">
    <source>
        <dbReference type="Pfam" id="PF03981"/>
    </source>
</evidence>
<evidence type="ECO:0000313" key="3">
    <source>
        <dbReference type="EMBL" id="KAK9293359.1"/>
    </source>
</evidence>
<name>A0AAP0SF45_LIQFO</name>
<dbReference type="InterPro" id="IPR021150">
    <property type="entry name" value="Ubiq_cyt_c_chap"/>
</dbReference>
<accession>A0AAP0SF45</accession>
<organism evidence="3 4">
    <name type="scientific">Liquidambar formosana</name>
    <name type="common">Formosan gum</name>
    <dbReference type="NCBI Taxonomy" id="63359"/>
    <lineage>
        <taxon>Eukaryota</taxon>
        <taxon>Viridiplantae</taxon>
        <taxon>Streptophyta</taxon>
        <taxon>Embryophyta</taxon>
        <taxon>Tracheophyta</taxon>
        <taxon>Spermatophyta</taxon>
        <taxon>Magnoliopsida</taxon>
        <taxon>eudicotyledons</taxon>
        <taxon>Gunneridae</taxon>
        <taxon>Pentapetalae</taxon>
        <taxon>Saxifragales</taxon>
        <taxon>Altingiaceae</taxon>
        <taxon>Liquidambar</taxon>
    </lineage>
</organism>
<dbReference type="Proteomes" id="UP001415857">
    <property type="component" value="Unassembled WGS sequence"/>
</dbReference>